<keyword evidence="2" id="KW-1185">Reference proteome</keyword>
<dbReference type="AlphaFoldDB" id="A0A1Y1Y9F3"/>
<organism evidence="1 2">
    <name type="scientific">Basidiobolus meristosporus CBS 931.73</name>
    <dbReference type="NCBI Taxonomy" id="1314790"/>
    <lineage>
        <taxon>Eukaryota</taxon>
        <taxon>Fungi</taxon>
        <taxon>Fungi incertae sedis</taxon>
        <taxon>Zoopagomycota</taxon>
        <taxon>Entomophthoromycotina</taxon>
        <taxon>Basidiobolomycetes</taxon>
        <taxon>Basidiobolales</taxon>
        <taxon>Basidiobolaceae</taxon>
        <taxon>Basidiobolus</taxon>
    </lineage>
</organism>
<comment type="caution">
    <text evidence="1">The sequence shown here is derived from an EMBL/GenBank/DDBJ whole genome shotgun (WGS) entry which is preliminary data.</text>
</comment>
<dbReference type="InterPro" id="IPR024368">
    <property type="entry name" value="Ecl1/2/3"/>
</dbReference>
<dbReference type="Pfam" id="PF12855">
    <property type="entry name" value="Ecl1"/>
    <property type="match status" value="1"/>
</dbReference>
<sequence length="100" mass="11091">MDTNWCTVCDKHVAFDDDLYCSAMCRLQDSATLDMVPAGLTYQRKRSNAFSTTGVRSPSFKAYLPSPPLSPVTYISRGRSNKISPPNFHLGGSDYKSSFI</sequence>
<proteinExistence type="predicted"/>
<reference evidence="1 2" key="1">
    <citation type="submission" date="2016-07" db="EMBL/GenBank/DDBJ databases">
        <title>Pervasive Adenine N6-methylation of Active Genes in Fungi.</title>
        <authorList>
            <consortium name="DOE Joint Genome Institute"/>
            <person name="Mondo S.J."/>
            <person name="Dannebaum R.O."/>
            <person name="Kuo R.C."/>
            <person name="Labutti K."/>
            <person name="Haridas S."/>
            <person name="Kuo A."/>
            <person name="Salamov A."/>
            <person name="Ahrendt S.R."/>
            <person name="Lipzen A."/>
            <person name="Sullivan W."/>
            <person name="Andreopoulos W.B."/>
            <person name="Clum A."/>
            <person name="Lindquist E."/>
            <person name="Daum C."/>
            <person name="Ramamoorthy G.K."/>
            <person name="Gryganskyi A."/>
            <person name="Culley D."/>
            <person name="Magnuson J.K."/>
            <person name="James T.Y."/>
            <person name="O'Malley M.A."/>
            <person name="Stajich J.E."/>
            <person name="Spatafora J.W."/>
            <person name="Visel A."/>
            <person name="Grigoriev I.V."/>
        </authorList>
    </citation>
    <scope>NUCLEOTIDE SEQUENCE [LARGE SCALE GENOMIC DNA]</scope>
    <source>
        <strain evidence="1 2">CBS 931.73</strain>
    </source>
</reference>
<protein>
    <submittedName>
        <fullName evidence="1">Uncharacterized protein</fullName>
    </submittedName>
</protein>
<dbReference type="EMBL" id="MCFE01000211">
    <property type="protein sequence ID" value="ORX94194.1"/>
    <property type="molecule type" value="Genomic_DNA"/>
</dbReference>
<accession>A0A1Y1Y9F3</accession>
<dbReference type="OrthoDB" id="5599072at2759"/>
<gene>
    <name evidence="1" type="ORF">K493DRAFT_315611</name>
</gene>
<evidence type="ECO:0000313" key="2">
    <source>
        <dbReference type="Proteomes" id="UP000193498"/>
    </source>
</evidence>
<dbReference type="Proteomes" id="UP000193498">
    <property type="component" value="Unassembled WGS sequence"/>
</dbReference>
<name>A0A1Y1Y9F3_9FUNG</name>
<evidence type="ECO:0000313" key="1">
    <source>
        <dbReference type="EMBL" id="ORX94194.1"/>
    </source>
</evidence>
<dbReference type="InParanoid" id="A0A1Y1Y9F3"/>